<dbReference type="Proteomes" id="UP000326939">
    <property type="component" value="Chromosome 10"/>
</dbReference>
<evidence type="ECO:0000313" key="1">
    <source>
        <dbReference type="EMBL" id="KAB5537982.1"/>
    </source>
</evidence>
<reference evidence="2" key="1">
    <citation type="journal article" date="2019" name="Gigascience">
        <title>De novo genome assembly of the endangered Acer yangbiense, a plant species with extremely small populations endemic to Yunnan Province, China.</title>
        <authorList>
            <person name="Yang J."/>
            <person name="Wariss H.M."/>
            <person name="Tao L."/>
            <person name="Zhang R."/>
            <person name="Yun Q."/>
            <person name="Hollingsworth P."/>
            <person name="Dao Z."/>
            <person name="Luo G."/>
            <person name="Guo H."/>
            <person name="Ma Y."/>
            <person name="Sun W."/>
        </authorList>
    </citation>
    <scope>NUCLEOTIDE SEQUENCE [LARGE SCALE GENOMIC DNA]</scope>
    <source>
        <strain evidence="2">cv. br00</strain>
    </source>
</reference>
<evidence type="ECO:0000313" key="2">
    <source>
        <dbReference type="Proteomes" id="UP000326939"/>
    </source>
</evidence>
<name>A0A5N5L5M0_9ROSI</name>
<gene>
    <name evidence="1" type="ORF">DKX38_015515</name>
</gene>
<comment type="caution">
    <text evidence="1">The sequence shown here is derived from an EMBL/GenBank/DDBJ whole genome shotgun (WGS) entry which is preliminary data.</text>
</comment>
<protein>
    <submittedName>
        <fullName evidence="1">Uncharacterized protein</fullName>
    </submittedName>
</protein>
<proteinExistence type="predicted"/>
<accession>A0A5N5L5M0</accession>
<dbReference type="EMBL" id="VDCV01000010">
    <property type="protein sequence ID" value="KAB5537982.1"/>
    <property type="molecule type" value="Genomic_DNA"/>
</dbReference>
<keyword evidence="2" id="KW-1185">Reference proteome</keyword>
<organism evidence="1 2">
    <name type="scientific">Salix brachista</name>
    <dbReference type="NCBI Taxonomy" id="2182728"/>
    <lineage>
        <taxon>Eukaryota</taxon>
        <taxon>Viridiplantae</taxon>
        <taxon>Streptophyta</taxon>
        <taxon>Embryophyta</taxon>
        <taxon>Tracheophyta</taxon>
        <taxon>Spermatophyta</taxon>
        <taxon>Magnoliopsida</taxon>
        <taxon>eudicotyledons</taxon>
        <taxon>Gunneridae</taxon>
        <taxon>Pentapetalae</taxon>
        <taxon>rosids</taxon>
        <taxon>fabids</taxon>
        <taxon>Malpighiales</taxon>
        <taxon>Salicaceae</taxon>
        <taxon>Saliceae</taxon>
        <taxon>Salix</taxon>
    </lineage>
</organism>
<sequence length="144" mass="16284">MWVQGSHGTGGYPSIVSFLHYRMDLDSKMYACVREWLLKLAGDVNYWIKNIVMQLFKVSSKCNMDRLAGCSSPDSRLHSQAFHQGMRKLQRTGTPSVDQHQLVPFECRHHSHASTSYANHMLISSSVCSPSLSLFHGSMHCPIE</sequence>
<dbReference type="AlphaFoldDB" id="A0A5N5L5M0"/>